<keyword evidence="1" id="KW-0645">Protease</keyword>
<dbReference type="GO" id="GO:0005737">
    <property type="term" value="C:cytoplasm"/>
    <property type="evidence" value="ECO:0007669"/>
    <property type="project" value="TreeGrafter"/>
</dbReference>
<evidence type="ECO:0000313" key="7">
    <source>
        <dbReference type="Proteomes" id="UP000218785"/>
    </source>
</evidence>
<feature type="active site" description="Nucleophile" evidence="4">
    <location>
        <position position="156"/>
    </location>
</feature>
<dbReference type="Pfam" id="PF01112">
    <property type="entry name" value="Asparaginase_2"/>
    <property type="match status" value="1"/>
</dbReference>
<dbReference type="PANTHER" id="PTHR10188:SF6">
    <property type="entry name" value="N(4)-(BETA-N-ACETYLGLUCOSAMINYL)-L-ASPARAGINASE"/>
    <property type="match status" value="1"/>
</dbReference>
<gene>
    <name evidence="6" type="ORF">NIES37_32310</name>
</gene>
<feature type="binding site" evidence="5">
    <location>
        <begin position="184"/>
        <end position="187"/>
    </location>
    <ligand>
        <name>substrate</name>
    </ligand>
</feature>
<organism evidence="6 7">
    <name type="scientific">Tolypothrix tenuis PCC 7101</name>
    <dbReference type="NCBI Taxonomy" id="231146"/>
    <lineage>
        <taxon>Bacteria</taxon>
        <taxon>Bacillati</taxon>
        <taxon>Cyanobacteriota</taxon>
        <taxon>Cyanophyceae</taxon>
        <taxon>Nostocales</taxon>
        <taxon>Tolypothrichaceae</taxon>
        <taxon>Tolypothrix</taxon>
    </lineage>
</organism>
<dbReference type="InterPro" id="IPR029055">
    <property type="entry name" value="Ntn_hydrolases_N"/>
</dbReference>
<dbReference type="Gene3D" id="3.60.20.30">
    <property type="entry name" value="(Glycosyl)asparaginase"/>
    <property type="match status" value="1"/>
</dbReference>
<dbReference type="CDD" id="cd04512">
    <property type="entry name" value="Ntn_Asparaginase_2_like"/>
    <property type="match status" value="1"/>
</dbReference>
<proteinExistence type="predicted"/>
<sequence length="289" mass="30010">MIPTIIVHGGAKTISDDKVAANNAGCTAAAAGWAVLISGGSAAEAVEAAIRVLEADQTFNASLGATLNSDGEVELDAAIMEGSLSWGAVAAVQGVRHPISVARKIMDDKPRLLVARGAERFAIDCGAEMCKKEDLIAEEQWQQWKEDQKVSDRPNTVGCVALDAGGILAAGTSTGGTTKQQQGRVGDTAVVGSGLYADNKLGACSTTGDGESIIPVVLAKTAIDFLTGDRHPDEAAQMAIDALKSKVKGEAGCILVDRQGRIGWAYNSSHMACAYMTQGQDKVAFFTKK</sequence>
<evidence type="ECO:0000256" key="2">
    <source>
        <dbReference type="ARBA" id="ARBA00022801"/>
    </source>
</evidence>
<evidence type="ECO:0000256" key="3">
    <source>
        <dbReference type="ARBA" id="ARBA00022813"/>
    </source>
</evidence>
<dbReference type="RefSeq" id="WP_096577240.1">
    <property type="nucleotide sequence ID" value="NZ_CAWNJS010000001.1"/>
</dbReference>
<keyword evidence="2" id="KW-0378">Hydrolase</keyword>
<dbReference type="InterPro" id="IPR000246">
    <property type="entry name" value="Peptidase_T2"/>
</dbReference>
<dbReference type="GO" id="GO:0016811">
    <property type="term" value="F:hydrolase activity, acting on carbon-nitrogen (but not peptide) bonds, in linear amides"/>
    <property type="evidence" value="ECO:0007669"/>
    <property type="project" value="UniProtKB-ARBA"/>
</dbReference>
<keyword evidence="3" id="KW-0068">Autocatalytic cleavage</keyword>
<accession>A0A1Z4N0K5</accession>
<dbReference type="KEGG" id="ttq:NIES37_32310"/>
<name>A0A1Z4N0K5_9CYAN</name>
<dbReference type="FunFam" id="3.60.20.30:FF:000001">
    <property type="entry name" value="Isoaspartyl peptidase/L-asparaginase"/>
    <property type="match status" value="1"/>
</dbReference>
<dbReference type="Proteomes" id="UP000218785">
    <property type="component" value="Chromosome"/>
</dbReference>
<protein>
    <submittedName>
        <fullName evidence="6">Peptidase T2 asparaginase 2</fullName>
    </submittedName>
</protein>
<evidence type="ECO:0000256" key="5">
    <source>
        <dbReference type="PIRSR" id="PIRSR600246-2"/>
    </source>
</evidence>
<dbReference type="AlphaFoldDB" id="A0A1Z4N0K5"/>
<dbReference type="PANTHER" id="PTHR10188">
    <property type="entry name" value="L-ASPARAGINASE"/>
    <property type="match status" value="1"/>
</dbReference>
<keyword evidence="7" id="KW-1185">Reference proteome</keyword>
<dbReference type="GO" id="GO:0006508">
    <property type="term" value="P:proteolysis"/>
    <property type="evidence" value="ECO:0007669"/>
    <property type="project" value="UniProtKB-KW"/>
</dbReference>
<evidence type="ECO:0000313" key="6">
    <source>
        <dbReference type="EMBL" id="BAY99252.1"/>
    </source>
</evidence>
<dbReference type="GO" id="GO:0008233">
    <property type="term" value="F:peptidase activity"/>
    <property type="evidence" value="ECO:0007669"/>
    <property type="project" value="UniProtKB-KW"/>
</dbReference>
<dbReference type="SUPFAM" id="SSF56235">
    <property type="entry name" value="N-terminal nucleophile aminohydrolases (Ntn hydrolases)"/>
    <property type="match status" value="1"/>
</dbReference>
<feature type="binding site" evidence="5">
    <location>
        <begin position="207"/>
        <end position="210"/>
    </location>
    <ligand>
        <name>substrate</name>
    </ligand>
</feature>
<dbReference type="EMBL" id="AP018248">
    <property type="protein sequence ID" value="BAY99252.1"/>
    <property type="molecule type" value="Genomic_DNA"/>
</dbReference>
<evidence type="ECO:0000256" key="1">
    <source>
        <dbReference type="ARBA" id="ARBA00022670"/>
    </source>
</evidence>
<evidence type="ECO:0000256" key="4">
    <source>
        <dbReference type="PIRSR" id="PIRSR600246-1"/>
    </source>
</evidence>
<reference evidence="6 7" key="1">
    <citation type="submission" date="2017-06" db="EMBL/GenBank/DDBJ databases">
        <title>Genome sequencing of cyanobaciteial culture collection at National Institute for Environmental Studies (NIES).</title>
        <authorList>
            <person name="Hirose Y."/>
            <person name="Shimura Y."/>
            <person name="Fujisawa T."/>
            <person name="Nakamura Y."/>
            <person name="Kawachi M."/>
        </authorList>
    </citation>
    <scope>NUCLEOTIDE SEQUENCE [LARGE SCALE GENOMIC DNA]</scope>
    <source>
        <strain evidence="6 7">NIES-37</strain>
    </source>
</reference>